<dbReference type="EMBL" id="CP034587">
    <property type="protein sequence ID" value="AZQ72377.1"/>
    <property type="molecule type" value="Genomic_DNA"/>
</dbReference>
<feature type="region of interest" description="Disordered" evidence="1">
    <location>
        <begin position="1"/>
        <end position="30"/>
    </location>
</feature>
<feature type="region of interest" description="Disordered" evidence="1">
    <location>
        <begin position="77"/>
        <end position="104"/>
    </location>
</feature>
<name>A0A3Q9FXB9_STRLT</name>
<keyword evidence="3" id="KW-1185">Reference proteome</keyword>
<dbReference type="AlphaFoldDB" id="A0A3Q9FXB9"/>
<dbReference type="RefSeq" id="WP_126914901.1">
    <property type="nucleotide sequence ID" value="NZ_CP034587.1"/>
</dbReference>
<proteinExistence type="predicted"/>
<organism evidence="2 3">
    <name type="scientific">Streptomyces luteoverticillatus</name>
    <name type="common">Streptoverticillium luteoverticillatus</name>
    <dbReference type="NCBI Taxonomy" id="66425"/>
    <lineage>
        <taxon>Bacteria</taxon>
        <taxon>Bacillati</taxon>
        <taxon>Actinomycetota</taxon>
        <taxon>Actinomycetes</taxon>
        <taxon>Kitasatosporales</taxon>
        <taxon>Streptomycetaceae</taxon>
        <taxon>Streptomyces</taxon>
    </lineage>
</organism>
<reference evidence="2 3" key="1">
    <citation type="submission" date="2018-12" db="EMBL/GenBank/DDBJ databases">
        <title>The whole draft genome of Streptomyce luteoverticillatus CGMCC 15060.</title>
        <authorList>
            <person name="Feng Z."/>
            <person name="Chen G."/>
            <person name="Zhang J."/>
            <person name="Zhu H."/>
            <person name="Yu X."/>
            <person name="Zhang W."/>
            <person name="Zhang X."/>
        </authorList>
    </citation>
    <scope>NUCLEOTIDE SEQUENCE [LARGE SCALE GENOMIC DNA]</scope>
    <source>
        <strain evidence="2 3">CGMCC 15060</strain>
    </source>
</reference>
<feature type="compositionally biased region" description="Pro residues" evidence="1">
    <location>
        <begin position="1"/>
        <end position="18"/>
    </location>
</feature>
<gene>
    <name evidence="2" type="ORF">EKH77_15200</name>
</gene>
<protein>
    <submittedName>
        <fullName evidence="2">Uncharacterized protein</fullName>
    </submittedName>
</protein>
<evidence type="ECO:0000313" key="2">
    <source>
        <dbReference type="EMBL" id="AZQ72377.1"/>
    </source>
</evidence>
<sequence>MMITPNPVPLPPLPPLPPRHGLRVSRVPGKPVRREADGGIVVPLWLEHHGSFHADLALRLSAAEAEHLHAQLCRALDGAPVTTSPDRTPDCRKDAPGSGGTHQP</sequence>
<accession>A0A3Q9FXB9</accession>
<evidence type="ECO:0000256" key="1">
    <source>
        <dbReference type="SAM" id="MobiDB-lite"/>
    </source>
</evidence>
<dbReference type="Proteomes" id="UP000267900">
    <property type="component" value="Chromosome"/>
</dbReference>
<dbReference type="OrthoDB" id="4226808at2"/>
<evidence type="ECO:0000313" key="3">
    <source>
        <dbReference type="Proteomes" id="UP000267900"/>
    </source>
</evidence>